<keyword evidence="2" id="KW-0560">Oxidoreductase</keyword>
<name>A0A8H4FPD4_COLGL</name>
<dbReference type="GO" id="GO:0016651">
    <property type="term" value="F:oxidoreductase activity, acting on NAD(P)H"/>
    <property type="evidence" value="ECO:0007669"/>
    <property type="project" value="InterPro"/>
</dbReference>
<dbReference type="PANTHER" id="PTHR45348">
    <property type="entry name" value="HYPOTHETICAL OXIDOREDUCTASE (EUROFUNG)"/>
    <property type="match status" value="1"/>
</dbReference>
<comment type="similarity">
    <text evidence="1">Belongs to the zinc-containing alcohol dehydrogenase family.</text>
</comment>
<dbReference type="EMBL" id="WVTB01000016">
    <property type="protein sequence ID" value="KAF3809567.1"/>
    <property type="molecule type" value="Genomic_DNA"/>
</dbReference>
<dbReference type="GeneID" id="69019970"/>
<reference evidence="4" key="1">
    <citation type="journal article" date="2020" name="Phytopathology">
        <title>Genome sequence and comparative analysis of Colletotrichum gloeosporioides isolated from Liriodendron leaves.</title>
        <authorList>
            <person name="Fu F.F."/>
            <person name="Hao Z."/>
            <person name="Wang P."/>
            <person name="Lu Y."/>
            <person name="Xue L.J."/>
            <person name="Wei G."/>
            <person name="Tian Y."/>
            <person name="Baishi H."/>
            <person name="Xu H."/>
            <person name="Shi J."/>
            <person name="Cheng T."/>
            <person name="Wang G."/>
            <person name="Yi Y."/>
            <person name="Chen J."/>
        </authorList>
    </citation>
    <scope>NUCLEOTIDE SEQUENCE</scope>
    <source>
        <strain evidence="4">Lc1</strain>
    </source>
</reference>
<protein>
    <submittedName>
        <fullName evidence="4">Dehydrogenase azaJ</fullName>
    </submittedName>
</protein>
<evidence type="ECO:0000256" key="2">
    <source>
        <dbReference type="ARBA" id="ARBA00023002"/>
    </source>
</evidence>
<dbReference type="InterPro" id="IPR013154">
    <property type="entry name" value="ADH-like_N"/>
</dbReference>
<dbReference type="Proteomes" id="UP000613401">
    <property type="component" value="Unassembled WGS sequence"/>
</dbReference>
<gene>
    <name evidence="4" type="ORF">GCG54_00012852</name>
</gene>
<accession>A0A8H4FPD4</accession>
<dbReference type="Pfam" id="PF08240">
    <property type="entry name" value="ADH_N"/>
    <property type="match status" value="1"/>
</dbReference>
<comment type="caution">
    <text evidence="4">The sequence shown here is derived from an EMBL/GenBank/DDBJ whole genome shotgun (WGS) entry which is preliminary data.</text>
</comment>
<dbReference type="PANTHER" id="PTHR45348:SF2">
    <property type="entry name" value="ZINC-TYPE ALCOHOL DEHYDROGENASE-LIKE PROTEIN C2E1P3.01"/>
    <property type="match status" value="1"/>
</dbReference>
<evidence type="ECO:0000313" key="5">
    <source>
        <dbReference type="Proteomes" id="UP000613401"/>
    </source>
</evidence>
<dbReference type="Gene3D" id="3.40.50.720">
    <property type="entry name" value="NAD(P)-binding Rossmann-like Domain"/>
    <property type="match status" value="1"/>
</dbReference>
<dbReference type="InterPro" id="IPR020843">
    <property type="entry name" value="ER"/>
</dbReference>
<dbReference type="SMART" id="SM00829">
    <property type="entry name" value="PKS_ER"/>
    <property type="match status" value="1"/>
</dbReference>
<proteinExistence type="inferred from homology"/>
<reference evidence="4" key="2">
    <citation type="submission" date="2020-03" db="EMBL/GenBank/DDBJ databases">
        <authorList>
            <person name="Fu F.-F."/>
            <person name="Chen J."/>
        </authorList>
    </citation>
    <scope>NUCLEOTIDE SEQUENCE</scope>
    <source>
        <strain evidence="4">Lc1</strain>
    </source>
</reference>
<dbReference type="Gene3D" id="3.90.180.10">
    <property type="entry name" value="Medium-chain alcohol dehydrogenases, catalytic domain"/>
    <property type="match status" value="1"/>
</dbReference>
<feature type="domain" description="Enoyl reductase (ER)" evidence="3">
    <location>
        <begin position="13"/>
        <end position="341"/>
    </location>
</feature>
<evidence type="ECO:0000313" key="4">
    <source>
        <dbReference type="EMBL" id="KAF3809567.1"/>
    </source>
</evidence>
<evidence type="ECO:0000259" key="3">
    <source>
        <dbReference type="SMART" id="SM00829"/>
    </source>
</evidence>
<sequence length="343" mass="36246">MPTNKAAWLTEPKSYPFQIKDAPFPTAGPGEVVIRNVVTALAEPRRVENTIRDLGVIVQKYPTILGADAAGHIEDVGEGVTHLQKGQRVIGYCTGLGLQNHEFGTFQLYSKAAANLVSPIPDDMSFEAASVLPLAIATASVGLYKKKYLSLPLPSLKPSPTGKTLLVWGGASSVGGTAVQLAVASGLRVITTASKANFEKVKELGADTVLDYHSATIVDDAIRVLSGTDVAGVYDAISSPQSLQPIGAILDKLGAHKVITVLPVEGDFGQNAIISFETAFQITENPQEVGDPVWREFVPGALKNGQLKAKPDPEVVGKGLESIQAGLERLKKGVSATKLVIQY</sequence>
<dbReference type="RefSeq" id="XP_045268726.1">
    <property type="nucleotide sequence ID" value="XM_045412720.1"/>
</dbReference>
<organism evidence="4 5">
    <name type="scientific">Colletotrichum gloeosporioides</name>
    <name type="common">Anthracnose fungus</name>
    <name type="synonym">Glomerella cingulata</name>
    <dbReference type="NCBI Taxonomy" id="474922"/>
    <lineage>
        <taxon>Eukaryota</taxon>
        <taxon>Fungi</taxon>
        <taxon>Dikarya</taxon>
        <taxon>Ascomycota</taxon>
        <taxon>Pezizomycotina</taxon>
        <taxon>Sordariomycetes</taxon>
        <taxon>Hypocreomycetidae</taxon>
        <taxon>Glomerellales</taxon>
        <taxon>Glomerellaceae</taxon>
        <taxon>Colletotrichum</taxon>
        <taxon>Colletotrichum gloeosporioides species complex</taxon>
    </lineage>
</organism>
<keyword evidence="5" id="KW-1185">Reference proteome</keyword>
<dbReference type="InterPro" id="IPR011032">
    <property type="entry name" value="GroES-like_sf"/>
</dbReference>
<dbReference type="InterPro" id="IPR047122">
    <property type="entry name" value="Trans-enoyl_RdTase-like"/>
</dbReference>
<dbReference type="InterPro" id="IPR013149">
    <property type="entry name" value="ADH-like_C"/>
</dbReference>
<dbReference type="SUPFAM" id="SSF50129">
    <property type="entry name" value="GroES-like"/>
    <property type="match status" value="1"/>
</dbReference>
<dbReference type="InterPro" id="IPR036291">
    <property type="entry name" value="NAD(P)-bd_dom_sf"/>
</dbReference>
<dbReference type="CDD" id="cd08249">
    <property type="entry name" value="enoyl_reductase_like"/>
    <property type="match status" value="1"/>
</dbReference>
<dbReference type="Pfam" id="PF00107">
    <property type="entry name" value="ADH_zinc_N"/>
    <property type="match status" value="1"/>
</dbReference>
<dbReference type="SUPFAM" id="SSF51735">
    <property type="entry name" value="NAD(P)-binding Rossmann-fold domains"/>
    <property type="match status" value="1"/>
</dbReference>
<evidence type="ECO:0000256" key="1">
    <source>
        <dbReference type="ARBA" id="ARBA00008072"/>
    </source>
</evidence>
<dbReference type="AlphaFoldDB" id="A0A8H4FPD4"/>